<dbReference type="EMBL" id="CP001997">
    <property type="protein sequence ID" value="ADE57024.1"/>
    <property type="molecule type" value="Genomic_DNA"/>
</dbReference>
<dbReference type="KEGG" id="aco:Amico_0893"/>
<keyword evidence="4 11" id="KW-0436">Ligase</keyword>
<dbReference type="eggNOG" id="COG0285">
    <property type="taxonomic scope" value="Bacteria"/>
</dbReference>
<dbReference type="PANTHER" id="PTHR11136">
    <property type="entry name" value="FOLYLPOLYGLUTAMATE SYNTHASE-RELATED"/>
    <property type="match status" value="1"/>
</dbReference>
<feature type="domain" description="Mur ligase C-terminal" evidence="12">
    <location>
        <begin position="304"/>
        <end position="426"/>
    </location>
</feature>
<dbReference type="GO" id="GO:0008841">
    <property type="term" value="F:dihydrofolate synthase activity"/>
    <property type="evidence" value="ECO:0007669"/>
    <property type="project" value="TreeGrafter"/>
</dbReference>
<sequence length="444" mass="48101">MSIRTLYEKVENELISASSPGIHPGLERISKLLELLGHPESAFPAIHVVGTNGKGSTSAYVESILRSSGMHVALYTSPHLVHMGERLLLDGKMLSPETWKKAARKVIKTIGQDKRLSEDPPTFFEVFTAAAFVIIADSQVDAAVIEAGMGGRLDASNTLTKVLITIITSISKDHMDFLGDTLEAIAMEKFAVIRPGVPAVFAGGAPSLCTLFAKECQKKGAPGVVLPHAYSFTTKGLSIKGATFTLHGKDGIVEYTDLHTPLLGVHQVSNSSLAVASMDILKRELSQITEQTIRQGLTQTHWRGRMELLPTHPPIMLDGAHNDDGIARLVESLNALEINGSKVRLTIVYGSMKDKEHNVALHRLSQLQPQLICTEVPGMERSAKASALQEEAALYKWANEPEGIADPVEALQKAQKNSDIIVCCGSLYLIGYVQTHMAEGARFL</sequence>
<dbReference type="OrthoDB" id="9809356at2"/>
<evidence type="ECO:0000256" key="7">
    <source>
        <dbReference type="ARBA" id="ARBA00022840"/>
    </source>
</evidence>
<evidence type="ECO:0000256" key="10">
    <source>
        <dbReference type="ARBA" id="ARBA00047493"/>
    </source>
</evidence>
<dbReference type="InterPro" id="IPR004101">
    <property type="entry name" value="Mur_ligase_C"/>
</dbReference>
<dbReference type="Gene3D" id="3.40.1190.10">
    <property type="entry name" value="Mur-like, catalytic domain"/>
    <property type="match status" value="1"/>
</dbReference>
<dbReference type="EC" id="6.3.2.17" evidence="3"/>
<dbReference type="Gene3D" id="3.90.190.20">
    <property type="entry name" value="Mur ligase, C-terminal domain"/>
    <property type="match status" value="1"/>
</dbReference>
<dbReference type="NCBIfam" id="TIGR01499">
    <property type="entry name" value="folC"/>
    <property type="match status" value="1"/>
</dbReference>
<dbReference type="SUPFAM" id="SSF53244">
    <property type="entry name" value="MurD-like peptide ligases, peptide-binding domain"/>
    <property type="match status" value="1"/>
</dbReference>
<dbReference type="InterPro" id="IPR036565">
    <property type="entry name" value="Mur-like_cat_sf"/>
</dbReference>
<evidence type="ECO:0000256" key="1">
    <source>
        <dbReference type="ARBA" id="ARBA00001946"/>
    </source>
</evidence>
<evidence type="ECO:0000256" key="6">
    <source>
        <dbReference type="ARBA" id="ARBA00022741"/>
    </source>
</evidence>
<dbReference type="InterPro" id="IPR001645">
    <property type="entry name" value="Folylpolyglutamate_synth"/>
</dbReference>
<comment type="cofactor">
    <cofactor evidence="1">
        <name>Mg(2+)</name>
        <dbReference type="ChEBI" id="CHEBI:18420"/>
    </cofactor>
</comment>
<dbReference type="SUPFAM" id="SSF53623">
    <property type="entry name" value="MurD-like peptide ligases, catalytic domain"/>
    <property type="match status" value="1"/>
</dbReference>
<comment type="similarity">
    <text evidence="2 11">Belongs to the folylpolyglutamate synthase family.</text>
</comment>
<organism evidence="14 15">
    <name type="scientific">Aminobacterium colombiense (strain DSM 12261 / ALA-1)</name>
    <dbReference type="NCBI Taxonomy" id="572547"/>
    <lineage>
        <taxon>Bacteria</taxon>
        <taxon>Thermotogati</taxon>
        <taxon>Synergistota</taxon>
        <taxon>Synergistia</taxon>
        <taxon>Synergistales</taxon>
        <taxon>Aminobacteriaceae</taxon>
        <taxon>Aminobacterium</taxon>
    </lineage>
</organism>
<name>D5EEP2_AMICL</name>
<dbReference type="InterPro" id="IPR036615">
    <property type="entry name" value="Mur_ligase_C_dom_sf"/>
</dbReference>
<gene>
    <name evidence="14" type="ordered locus">Amico_0893</name>
</gene>
<accession>D5EEP2</accession>
<evidence type="ECO:0000256" key="5">
    <source>
        <dbReference type="ARBA" id="ARBA00022723"/>
    </source>
</evidence>
<dbReference type="GO" id="GO:0046872">
    <property type="term" value="F:metal ion binding"/>
    <property type="evidence" value="ECO:0007669"/>
    <property type="project" value="UniProtKB-KW"/>
</dbReference>
<evidence type="ECO:0000256" key="8">
    <source>
        <dbReference type="ARBA" id="ARBA00022842"/>
    </source>
</evidence>
<keyword evidence="15" id="KW-1185">Reference proteome</keyword>
<dbReference type="HOGENOM" id="CLU_015869_1_2_0"/>
<keyword evidence="8" id="KW-0460">Magnesium</keyword>
<dbReference type="InterPro" id="IPR013221">
    <property type="entry name" value="Mur_ligase_cen"/>
</dbReference>
<evidence type="ECO:0000259" key="13">
    <source>
        <dbReference type="Pfam" id="PF08245"/>
    </source>
</evidence>
<keyword evidence="6 11" id="KW-0547">Nucleotide-binding</keyword>
<dbReference type="GO" id="GO:0005524">
    <property type="term" value="F:ATP binding"/>
    <property type="evidence" value="ECO:0007669"/>
    <property type="project" value="UniProtKB-KW"/>
</dbReference>
<dbReference type="FunFam" id="3.40.1190.10:FF:000011">
    <property type="entry name" value="Folylpolyglutamate synthase/dihydrofolate synthase"/>
    <property type="match status" value="1"/>
</dbReference>
<dbReference type="Proteomes" id="UP000002366">
    <property type="component" value="Chromosome"/>
</dbReference>
<evidence type="ECO:0000259" key="12">
    <source>
        <dbReference type="Pfam" id="PF02875"/>
    </source>
</evidence>
<evidence type="ECO:0000313" key="15">
    <source>
        <dbReference type="Proteomes" id="UP000002366"/>
    </source>
</evidence>
<evidence type="ECO:0000256" key="2">
    <source>
        <dbReference type="ARBA" id="ARBA00008276"/>
    </source>
</evidence>
<dbReference type="AlphaFoldDB" id="D5EEP2"/>
<evidence type="ECO:0000313" key="14">
    <source>
        <dbReference type="EMBL" id="ADE57024.1"/>
    </source>
</evidence>
<dbReference type="GO" id="GO:0004326">
    <property type="term" value="F:tetrahydrofolylpolyglutamate synthase activity"/>
    <property type="evidence" value="ECO:0007669"/>
    <property type="project" value="UniProtKB-EC"/>
</dbReference>
<dbReference type="Pfam" id="PF02875">
    <property type="entry name" value="Mur_ligase_C"/>
    <property type="match status" value="1"/>
</dbReference>
<dbReference type="GO" id="GO:0005737">
    <property type="term" value="C:cytoplasm"/>
    <property type="evidence" value="ECO:0007669"/>
    <property type="project" value="TreeGrafter"/>
</dbReference>
<keyword evidence="5" id="KW-0479">Metal-binding</keyword>
<evidence type="ECO:0000256" key="11">
    <source>
        <dbReference type="PIRNR" id="PIRNR001563"/>
    </source>
</evidence>
<protein>
    <recommendedName>
        <fullName evidence="3">tetrahydrofolate synthase</fullName>
        <ecNumber evidence="3">6.3.2.17</ecNumber>
    </recommendedName>
    <alternativeName>
        <fullName evidence="9">Tetrahydrofolylpolyglutamate synthase</fullName>
    </alternativeName>
</protein>
<dbReference type="RefSeq" id="WP_013048287.1">
    <property type="nucleotide sequence ID" value="NC_014011.1"/>
</dbReference>
<dbReference type="PANTHER" id="PTHR11136:SF0">
    <property type="entry name" value="DIHYDROFOLATE SYNTHETASE-RELATED"/>
    <property type="match status" value="1"/>
</dbReference>
<dbReference type="PIRSF" id="PIRSF001563">
    <property type="entry name" value="Folylpolyglu_synth"/>
    <property type="match status" value="1"/>
</dbReference>
<evidence type="ECO:0000256" key="4">
    <source>
        <dbReference type="ARBA" id="ARBA00022598"/>
    </source>
</evidence>
<evidence type="ECO:0000256" key="9">
    <source>
        <dbReference type="ARBA" id="ARBA00030592"/>
    </source>
</evidence>
<feature type="domain" description="Mur ligase central" evidence="13">
    <location>
        <begin position="101"/>
        <end position="277"/>
    </location>
</feature>
<dbReference type="STRING" id="572547.Amico_0893"/>
<proteinExistence type="inferred from homology"/>
<keyword evidence="7 11" id="KW-0067">ATP-binding</keyword>
<evidence type="ECO:0000256" key="3">
    <source>
        <dbReference type="ARBA" id="ARBA00013025"/>
    </source>
</evidence>
<comment type="catalytic activity">
    <reaction evidence="10">
        <text>(6S)-5,6,7,8-tetrahydrofolyl-(gamma-L-Glu)(n) + L-glutamate + ATP = (6S)-5,6,7,8-tetrahydrofolyl-(gamma-L-Glu)(n+1) + ADP + phosphate + H(+)</text>
        <dbReference type="Rhea" id="RHEA:10580"/>
        <dbReference type="Rhea" id="RHEA-COMP:14738"/>
        <dbReference type="Rhea" id="RHEA-COMP:14740"/>
        <dbReference type="ChEBI" id="CHEBI:15378"/>
        <dbReference type="ChEBI" id="CHEBI:29985"/>
        <dbReference type="ChEBI" id="CHEBI:30616"/>
        <dbReference type="ChEBI" id="CHEBI:43474"/>
        <dbReference type="ChEBI" id="CHEBI:141005"/>
        <dbReference type="ChEBI" id="CHEBI:456216"/>
        <dbReference type="EC" id="6.3.2.17"/>
    </reaction>
</comment>
<reference evidence="14 15" key="1">
    <citation type="journal article" date="2010" name="Stand. Genomic Sci.">
        <title>Complete genome sequence of Aminobacterium colombiense type strain (ALA-1).</title>
        <authorList>
            <person name="Chertkov O."/>
            <person name="Sikorski J."/>
            <person name="Brambilla E."/>
            <person name="Lapidus A."/>
            <person name="Copeland A."/>
            <person name="Glavina Del Rio T."/>
            <person name="Nolan M."/>
            <person name="Lucas S."/>
            <person name="Tice H."/>
            <person name="Cheng J.F."/>
            <person name="Han C."/>
            <person name="Detter J.C."/>
            <person name="Bruce D."/>
            <person name="Tapia R."/>
            <person name="Goodwin L."/>
            <person name="Pitluck S."/>
            <person name="Liolios K."/>
            <person name="Ivanova N."/>
            <person name="Mavromatis K."/>
            <person name="Ovchinnikova G."/>
            <person name="Pati A."/>
            <person name="Chen A."/>
            <person name="Palaniappan K."/>
            <person name="Land M."/>
            <person name="Hauser L."/>
            <person name="Chang Y.J."/>
            <person name="Jeffries C.D."/>
            <person name="Spring S."/>
            <person name="Rohde M."/>
            <person name="Goker M."/>
            <person name="Bristow J."/>
            <person name="Eisen J.A."/>
            <person name="Markowitz V."/>
            <person name="Hugenholtz P."/>
            <person name="Kyrpides N.C."/>
            <person name="Klenk H.P."/>
        </authorList>
    </citation>
    <scope>NUCLEOTIDE SEQUENCE [LARGE SCALE GENOMIC DNA]</scope>
    <source>
        <strain evidence="15">DSM 12261 / ALA-1</strain>
    </source>
</reference>
<dbReference type="Pfam" id="PF08245">
    <property type="entry name" value="Mur_ligase_M"/>
    <property type="match status" value="1"/>
</dbReference>